<evidence type="ECO:0000313" key="3">
    <source>
        <dbReference type="Proteomes" id="UP000254487"/>
    </source>
</evidence>
<reference evidence="2 3" key="1">
    <citation type="submission" date="2018-06" db="EMBL/GenBank/DDBJ databases">
        <authorList>
            <consortium name="Pathogen Informatics"/>
            <person name="Doyle S."/>
        </authorList>
    </citation>
    <scope>NUCLEOTIDE SEQUENCE [LARGE SCALE GENOMIC DNA]</scope>
    <source>
        <strain evidence="2 3">NCTC10313</strain>
    </source>
</reference>
<dbReference type="PANTHER" id="PTHR11496">
    <property type="entry name" value="ALCOHOL DEHYDROGENASE"/>
    <property type="match status" value="1"/>
</dbReference>
<evidence type="ECO:0000313" key="2">
    <source>
        <dbReference type="EMBL" id="STU56373.1"/>
    </source>
</evidence>
<feature type="domain" description="Fe-containing alcohol dehydrogenase-like C-terminal" evidence="1">
    <location>
        <begin position="2"/>
        <end position="97"/>
    </location>
</feature>
<dbReference type="Pfam" id="PF25137">
    <property type="entry name" value="ADH_Fe_C"/>
    <property type="match status" value="1"/>
</dbReference>
<dbReference type="EMBL" id="UGLW01000003">
    <property type="protein sequence ID" value="STU56373.1"/>
    <property type="molecule type" value="Genomic_DNA"/>
</dbReference>
<name>A0A377YYY7_KLEPO</name>
<accession>A0A377YYY7</accession>
<dbReference type="EC" id="1.1.1.202" evidence="2"/>
<organism evidence="2 3">
    <name type="scientific">Klebsiella pneumoniae subsp. ozaenae</name>
    <dbReference type="NCBI Taxonomy" id="574"/>
    <lineage>
        <taxon>Bacteria</taxon>
        <taxon>Pseudomonadati</taxon>
        <taxon>Pseudomonadota</taxon>
        <taxon>Gammaproteobacteria</taxon>
        <taxon>Enterobacterales</taxon>
        <taxon>Enterobacteriaceae</taxon>
        <taxon>Klebsiella/Raoultella group</taxon>
        <taxon>Klebsiella</taxon>
        <taxon>Klebsiella pneumoniae complex</taxon>
    </lineage>
</organism>
<dbReference type="InterPro" id="IPR039697">
    <property type="entry name" value="Alcohol_dehydrogenase_Fe"/>
</dbReference>
<dbReference type="GO" id="GO:0004022">
    <property type="term" value="F:alcohol dehydrogenase (NAD+) activity"/>
    <property type="evidence" value="ECO:0007669"/>
    <property type="project" value="TreeGrafter"/>
</dbReference>
<dbReference type="SUPFAM" id="SSF56796">
    <property type="entry name" value="Dehydroquinate synthase-like"/>
    <property type="match status" value="1"/>
</dbReference>
<dbReference type="InterPro" id="IPR056798">
    <property type="entry name" value="ADH_Fe_C"/>
</dbReference>
<dbReference type="Gene3D" id="1.20.1090.10">
    <property type="entry name" value="Dehydroquinate synthase-like - alpha domain"/>
    <property type="match status" value="1"/>
</dbReference>
<dbReference type="AlphaFoldDB" id="A0A377YYY7"/>
<gene>
    <name evidence="2" type="primary">dhaT_1</name>
    <name evidence="2" type="ORF">NCTC10313_01104</name>
</gene>
<evidence type="ECO:0000259" key="1">
    <source>
        <dbReference type="Pfam" id="PF25137"/>
    </source>
</evidence>
<protein>
    <submittedName>
        <fullName evidence="2">Alcohol dehydrogenase</fullName>
        <ecNumber evidence="2">1.1.1.202</ecNumber>
    </submittedName>
</protein>
<sequence length="97" mass="10755">MWPRYNLIANPEKFADIAELMGENITGLSTLDAAEKAIAAITRLSMDIGIPQHLRDLGVKEADFPYMAEMALKDGNAFSNPRKGNEQEIAAIFRQAF</sequence>
<dbReference type="Proteomes" id="UP000254487">
    <property type="component" value="Unassembled WGS sequence"/>
</dbReference>
<keyword evidence="2" id="KW-0560">Oxidoreductase</keyword>
<proteinExistence type="predicted"/>
<dbReference type="PANTHER" id="PTHR11496:SF102">
    <property type="entry name" value="ALCOHOL DEHYDROGENASE 4"/>
    <property type="match status" value="1"/>
</dbReference>
<dbReference type="GO" id="GO:0047516">
    <property type="term" value="F:1,3-propanediol dehydrogenase activity"/>
    <property type="evidence" value="ECO:0007669"/>
    <property type="project" value="UniProtKB-EC"/>
</dbReference>